<organism evidence="2 3">
    <name type="scientific">Desulfofarcimen acetoxidans (strain ATCC 49208 / DSM 771 / KCTC 5769 / VKM B-1644 / 5575)</name>
    <name type="common">Desulfotomaculum acetoxidans</name>
    <dbReference type="NCBI Taxonomy" id="485916"/>
    <lineage>
        <taxon>Bacteria</taxon>
        <taxon>Bacillati</taxon>
        <taxon>Bacillota</taxon>
        <taxon>Clostridia</taxon>
        <taxon>Eubacteriales</taxon>
        <taxon>Peptococcaceae</taxon>
        <taxon>Desulfofarcimen</taxon>
    </lineage>
</organism>
<name>C8W1M0_DESAS</name>
<dbReference type="InterPro" id="IPR002871">
    <property type="entry name" value="NIF_FeS_clus_asmbl_NifU_N"/>
</dbReference>
<dbReference type="STRING" id="485916.Dtox_2712"/>
<evidence type="ECO:0000259" key="1">
    <source>
        <dbReference type="Pfam" id="PF01592"/>
    </source>
</evidence>
<dbReference type="eggNOG" id="COG0822">
    <property type="taxonomic scope" value="Bacteria"/>
</dbReference>
<gene>
    <name evidence="2" type="ordered locus">Dtox_2712</name>
</gene>
<dbReference type="RefSeq" id="WP_015758185.1">
    <property type="nucleotide sequence ID" value="NC_013216.1"/>
</dbReference>
<dbReference type="Pfam" id="PF01592">
    <property type="entry name" value="NifU_N"/>
    <property type="match status" value="1"/>
</dbReference>
<dbReference type="CDD" id="cd06664">
    <property type="entry name" value="IscU_like"/>
    <property type="match status" value="1"/>
</dbReference>
<dbReference type="GO" id="GO:0016226">
    <property type="term" value="P:iron-sulfur cluster assembly"/>
    <property type="evidence" value="ECO:0007669"/>
    <property type="project" value="InterPro"/>
</dbReference>
<dbReference type="GO" id="GO:0051536">
    <property type="term" value="F:iron-sulfur cluster binding"/>
    <property type="evidence" value="ECO:0007669"/>
    <property type="project" value="InterPro"/>
</dbReference>
<dbReference type="Proteomes" id="UP000002217">
    <property type="component" value="Chromosome"/>
</dbReference>
<dbReference type="GO" id="GO:0005506">
    <property type="term" value="F:iron ion binding"/>
    <property type="evidence" value="ECO:0007669"/>
    <property type="project" value="InterPro"/>
</dbReference>
<dbReference type="PANTHER" id="PTHR10093">
    <property type="entry name" value="IRON-SULFUR CLUSTER ASSEMBLY ENZYME NIFU HOMOLOG"/>
    <property type="match status" value="1"/>
</dbReference>
<dbReference type="OrthoDB" id="9804157at2"/>
<dbReference type="EMBL" id="CP001720">
    <property type="protein sequence ID" value="ACV63491.1"/>
    <property type="molecule type" value="Genomic_DNA"/>
</dbReference>
<protein>
    <submittedName>
        <fullName evidence="2">Nitrogen-fixing NifU domain protein</fullName>
    </submittedName>
</protein>
<dbReference type="AlphaFoldDB" id="C8W1M0"/>
<keyword evidence="3" id="KW-1185">Reference proteome</keyword>
<dbReference type="SUPFAM" id="SSF82649">
    <property type="entry name" value="SufE/NifU"/>
    <property type="match status" value="1"/>
</dbReference>
<dbReference type="HOGENOM" id="CLU_079283_5_1_9"/>
<reference evidence="2 3" key="1">
    <citation type="journal article" date="2009" name="Stand. Genomic Sci.">
        <title>Complete genome sequence of Desulfotomaculum acetoxidans type strain (5575).</title>
        <authorList>
            <person name="Spring S."/>
            <person name="Lapidus A."/>
            <person name="Schroder M."/>
            <person name="Gleim D."/>
            <person name="Sims D."/>
            <person name="Meincke L."/>
            <person name="Glavina Del Rio T."/>
            <person name="Tice H."/>
            <person name="Copeland A."/>
            <person name="Cheng J.F."/>
            <person name="Lucas S."/>
            <person name="Chen F."/>
            <person name="Nolan M."/>
            <person name="Bruce D."/>
            <person name="Goodwin L."/>
            <person name="Pitluck S."/>
            <person name="Ivanova N."/>
            <person name="Mavromatis K."/>
            <person name="Mikhailova N."/>
            <person name="Pati A."/>
            <person name="Chen A."/>
            <person name="Palaniappan K."/>
            <person name="Land M."/>
            <person name="Hauser L."/>
            <person name="Chang Y.J."/>
            <person name="Jeffries C.D."/>
            <person name="Chain P."/>
            <person name="Saunders E."/>
            <person name="Brettin T."/>
            <person name="Detter J.C."/>
            <person name="Goker M."/>
            <person name="Bristow J."/>
            <person name="Eisen J.A."/>
            <person name="Markowitz V."/>
            <person name="Hugenholtz P."/>
            <person name="Kyrpides N.C."/>
            <person name="Klenk H.P."/>
            <person name="Han C."/>
        </authorList>
    </citation>
    <scope>NUCLEOTIDE SEQUENCE [LARGE SCALE GENOMIC DNA]</scope>
    <source>
        <strain evidence="3">ATCC 49208 / DSM 771 / VKM B-1644</strain>
    </source>
</reference>
<evidence type="ECO:0000313" key="3">
    <source>
        <dbReference type="Proteomes" id="UP000002217"/>
    </source>
</evidence>
<sequence length="124" mass="13651">MYNDIIMDHFQNPRNIGEIVDADGIGIEGDPACGDHLRLYIKVKDNRLADIKVKVFGCAAAIACSSMLTELAMGKHLDDAMMMHSDDVLEALGGLPEDKGHCSNLGVGALKEAIWDYVFKRQMR</sequence>
<dbReference type="KEGG" id="dae:Dtox_2712"/>
<accession>C8W1M0</accession>
<proteinExistence type="predicted"/>
<dbReference type="Gene3D" id="3.90.1010.10">
    <property type="match status" value="1"/>
</dbReference>
<evidence type="ECO:0000313" key="2">
    <source>
        <dbReference type="EMBL" id="ACV63491.1"/>
    </source>
</evidence>
<feature type="domain" description="NIF system FeS cluster assembly NifU N-terminal" evidence="1">
    <location>
        <begin position="1"/>
        <end position="121"/>
    </location>
</feature>